<gene>
    <name evidence="3" type="ORF">B9479_000824</name>
</gene>
<dbReference type="PROSITE" id="PS50935">
    <property type="entry name" value="SSB"/>
    <property type="match status" value="1"/>
</dbReference>
<proteinExistence type="predicted"/>
<evidence type="ECO:0000256" key="1">
    <source>
        <dbReference type="ARBA" id="ARBA00023125"/>
    </source>
</evidence>
<evidence type="ECO:0000256" key="2">
    <source>
        <dbReference type="PROSITE-ProRule" id="PRU00252"/>
    </source>
</evidence>
<evidence type="ECO:0000313" key="4">
    <source>
        <dbReference type="Proteomes" id="UP000322245"/>
    </source>
</evidence>
<keyword evidence="4" id="KW-1185">Reference proteome</keyword>
<accession>A0A5D3B914</accession>
<dbReference type="CDD" id="cd04496">
    <property type="entry name" value="SSB_OBF"/>
    <property type="match status" value="1"/>
</dbReference>
<dbReference type="InterPro" id="IPR012340">
    <property type="entry name" value="NA-bd_OB-fold"/>
</dbReference>
<dbReference type="InterPro" id="IPR000424">
    <property type="entry name" value="Primosome_PriB/ssb"/>
</dbReference>
<name>A0A5D3B914_9TREE</name>
<dbReference type="GO" id="GO:0003697">
    <property type="term" value="F:single-stranded DNA binding"/>
    <property type="evidence" value="ECO:0007669"/>
    <property type="project" value="InterPro"/>
</dbReference>
<reference evidence="3 4" key="1">
    <citation type="submission" date="2017-05" db="EMBL/GenBank/DDBJ databases">
        <title>The Genome Sequence of Tsuchiyaea wingfieldii DSM 27421.</title>
        <authorList>
            <person name="Cuomo C."/>
            <person name="Passer A."/>
            <person name="Billmyre B."/>
            <person name="Heitman J."/>
        </authorList>
    </citation>
    <scope>NUCLEOTIDE SEQUENCE [LARGE SCALE GENOMIC DNA]</scope>
    <source>
        <strain evidence="3 4">DSM 27421</strain>
    </source>
</reference>
<dbReference type="Pfam" id="PF00436">
    <property type="entry name" value="SSB"/>
    <property type="match status" value="1"/>
</dbReference>
<dbReference type="EMBL" id="NIDF01000004">
    <property type="protein sequence ID" value="TYJ58613.1"/>
    <property type="molecule type" value="Genomic_DNA"/>
</dbReference>
<sequence length="144" mass="15850">MFRQATTPALRATASASKQQARSFVSKAQFIGRLGATPEKGTTAAGKEYFRYTIAVNKPPRRDAEGKVILDEAGYPTRESSWFTLFNFRDGPVTGNLENLAAGSLLYVEANIDTVSNTNADGTPNKQYVFRETSHRVLSKPRSE</sequence>
<organism evidence="3 4">
    <name type="scientific">Cryptococcus floricola</name>
    <dbReference type="NCBI Taxonomy" id="2591691"/>
    <lineage>
        <taxon>Eukaryota</taxon>
        <taxon>Fungi</taxon>
        <taxon>Dikarya</taxon>
        <taxon>Basidiomycota</taxon>
        <taxon>Agaricomycotina</taxon>
        <taxon>Tremellomycetes</taxon>
        <taxon>Tremellales</taxon>
        <taxon>Cryptococcaceae</taxon>
        <taxon>Cryptococcus</taxon>
    </lineage>
</organism>
<dbReference type="AlphaFoldDB" id="A0A5D3B914"/>
<evidence type="ECO:0000313" key="3">
    <source>
        <dbReference type="EMBL" id="TYJ58613.1"/>
    </source>
</evidence>
<comment type="caution">
    <text evidence="3">The sequence shown here is derived from an EMBL/GenBank/DDBJ whole genome shotgun (WGS) entry which is preliminary data.</text>
</comment>
<dbReference type="Gene3D" id="2.40.50.140">
    <property type="entry name" value="Nucleic acid-binding proteins"/>
    <property type="match status" value="1"/>
</dbReference>
<protein>
    <submittedName>
        <fullName evidence="3">Uncharacterized protein</fullName>
    </submittedName>
</protein>
<keyword evidence="1 2" id="KW-0238">DNA-binding</keyword>
<dbReference type="Proteomes" id="UP000322245">
    <property type="component" value="Unassembled WGS sequence"/>
</dbReference>
<dbReference type="SUPFAM" id="SSF50249">
    <property type="entry name" value="Nucleic acid-binding proteins"/>
    <property type="match status" value="1"/>
</dbReference>